<accession>A0A067PG66</accession>
<keyword evidence="3" id="KW-1185">Reference proteome</keyword>
<name>A0A067PG66_9AGAM</name>
<proteinExistence type="predicted"/>
<evidence type="ECO:0000313" key="2">
    <source>
        <dbReference type="EMBL" id="KDQ52845.1"/>
    </source>
</evidence>
<dbReference type="AlphaFoldDB" id="A0A067PG66"/>
<feature type="region of interest" description="Disordered" evidence="1">
    <location>
        <begin position="13"/>
        <end position="54"/>
    </location>
</feature>
<dbReference type="InParanoid" id="A0A067PG66"/>
<reference evidence="3" key="1">
    <citation type="journal article" date="2014" name="Proc. Natl. Acad. Sci. U.S.A.">
        <title>Extensive sampling of basidiomycete genomes demonstrates inadequacy of the white-rot/brown-rot paradigm for wood decay fungi.</title>
        <authorList>
            <person name="Riley R."/>
            <person name="Salamov A.A."/>
            <person name="Brown D.W."/>
            <person name="Nagy L.G."/>
            <person name="Floudas D."/>
            <person name="Held B.W."/>
            <person name="Levasseur A."/>
            <person name="Lombard V."/>
            <person name="Morin E."/>
            <person name="Otillar R."/>
            <person name="Lindquist E.A."/>
            <person name="Sun H."/>
            <person name="LaButti K.M."/>
            <person name="Schmutz J."/>
            <person name="Jabbour D."/>
            <person name="Luo H."/>
            <person name="Baker S.E."/>
            <person name="Pisabarro A.G."/>
            <person name="Walton J.D."/>
            <person name="Blanchette R.A."/>
            <person name="Henrissat B."/>
            <person name="Martin F."/>
            <person name="Cullen D."/>
            <person name="Hibbett D.S."/>
            <person name="Grigoriev I.V."/>
        </authorList>
    </citation>
    <scope>NUCLEOTIDE SEQUENCE [LARGE SCALE GENOMIC DNA]</scope>
    <source>
        <strain evidence="3">MUCL 33604</strain>
    </source>
</reference>
<dbReference type="EMBL" id="KL197737">
    <property type="protein sequence ID" value="KDQ52845.1"/>
    <property type="molecule type" value="Genomic_DNA"/>
</dbReference>
<dbReference type="OrthoDB" id="3257453at2759"/>
<evidence type="ECO:0000313" key="3">
    <source>
        <dbReference type="Proteomes" id="UP000027265"/>
    </source>
</evidence>
<sequence>MAKLGRRKLEGFTAFGAKHQTPPSRESLPLHRANTDLSSDPVQQQQQQQSPNGFQHRYNHSELISGITVLMDPVLNHKLSIKLLVDGADFIKERFGRNLPRLRRELSPPLTIQGGSQLVIQLREHRSLRPMRVIAEAVFMNQNQQQSLLGTEYKLRDNPSIIIDIAPSSGTLGMTLSGAIQVTGQRKSVLDHLGRSRTFIETVLNVGTAVSELHPVAKAVLATVGVVYKKLQDQEQCDKLILDLAENMSQMLGYIEDAEQFARLAQFTQALKEVRPLMEETANFILQYTSHSAGVQFLGSIVSSSSSDIAAKLTKHFNQFKQQFDRGLAVQANVSLERVLFNLGLF</sequence>
<gene>
    <name evidence="2" type="ORF">JAAARDRAFT_197915</name>
</gene>
<dbReference type="HOGENOM" id="CLU_801836_0_0_1"/>
<protein>
    <submittedName>
        <fullName evidence="2">Uncharacterized protein</fullName>
    </submittedName>
</protein>
<organism evidence="2 3">
    <name type="scientific">Jaapia argillacea MUCL 33604</name>
    <dbReference type="NCBI Taxonomy" id="933084"/>
    <lineage>
        <taxon>Eukaryota</taxon>
        <taxon>Fungi</taxon>
        <taxon>Dikarya</taxon>
        <taxon>Basidiomycota</taxon>
        <taxon>Agaricomycotina</taxon>
        <taxon>Agaricomycetes</taxon>
        <taxon>Agaricomycetidae</taxon>
        <taxon>Jaapiales</taxon>
        <taxon>Jaapiaceae</taxon>
        <taxon>Jaapia</taxon>
    </lineage>
</organism>
<dbReference type="Proteomes" id="UP000027265">
    <property type="component" value="Unassembled WGS sequence"/>
</dbReference>
<evidence type="ECO:0000256" key="1">
    <source>
        <dbReference type="SAM" id="MobiDB-lite"/>
    </source>
</evidence>